<organism evidence="2 3">
    <name type="scientific">Chitinophaga horti</name>
    <dbReference type="NCBI Taxonomy" id="2920382"/>
    <lineage>
        <taxon>Bacteria</taxon>
        <taxon>Pseudomonadati</taxon>
        <taxon>Bacteroidota</taxon>
        <taxon>Chitinophagia</taxon>
        <taxon>Chitinophagales</taxon>
        <taxon>Chitinophagaceae</taxon>
        <taxon>Chitinophaga</taxon>
    </lineage>
</organism>
<sequence length="418" mass="45408">MTHTLFRNSFLGCLLTLVLLTACRGDKDKDRPEPGKPPVTGTARPIGNTTGAKIEKQIGPEGGTIGSGEGDIVVTIPAGALDAPTTISLQPIENTNVGGVASAYRLTPHGQTFKKPISITFSYETIELLVQHVSTLGIAFQDDKGVWQYVPKPNINTANKTVTVTSTHFSDWTLMLWMYLTPYFADLEVNATQTFKAVRVVPVIDEDGLVPLVPPGGTTVPVGDVYPLETKYIKRWELIGKGTLTADGAQAVYKAPGTVLPDFDVVALHLNLKSAAVQLLSKIRVSGSSVQYRIDGGEWQIRPAELLGGNTNMGVIHATDIGPEFTLQFTNTLGDRTYTDDEFFSLMDETLGFTYRSFRVIVWEGRFSQGSINITSLKDANGYLLGTFTVLDAGKFPNTGGPNKSTHKIEGKFRVKHK</sequence>
<dbReference type="PROSITE" id="PS51257">
    <property type="entry name" value="PROKAR_LIPOPROTEIN"/>
    <property type="match status" value="1"/>
</dbReference>
<feature type="compositionally biased region" description="Basic and acidic residues" evidence="1">
    <location>
        <begin position="25"/>
        <end position="34"/>
    </location>
</feature>
<feature type="region of interest" description="Disordered" evidence="1">
    <location>
        <begin position="25"/>
        <end position="66"/>
    </location>
</feature>
<dbReference type="RefSeq" id="WP_264282681.1">
    <property type="nucleotide sequence ID" value="NZ_CP107006.1"/>
</dbReference>
<accession>A0ABY6J996</accession>
<proteinExistence type="predicted"/>
<dbReference type="EMBL" id="CP107006">
    <property type="protein sequence ID" value="UYQ94856.1"/>
    <property type="molecule type" value="Genomic_DNA"/>
</dbReference>
<keyword evidence="3" id="KW-1185">Reference proteome</keyword>
<evidence type="ECO:0000256" key="1">
    <source>
        <dbReference type="SAM" id="MobiDB-lite"/>
    </source>
</evidence>
<name>A0ABY6J996_9BACT</name>
<protein>
    <recommendedName>
        <fullName evidence="4">ZU5 domain-containing protein</fullName>
    </recommendedName>
</protein>
<reference evidence="2" key="1">
    <citation type="submission" date="2022-10" db="EMBL/GenBank/DDBJ databases">
        <title>Chitinophaga sp. nov., isolated from soil.</title>
        <authorList>
            <person name="Jeon C.O."/>
        </authorList>
    </citation>
    <scope>NUCLEOTIDE SEQUENCE</scope>
    <source>
        <strain evidence="2">R8</strain>
    </source>
</reference>
<evidence type="ECO:0000313" key="2">
    <source>
        <dbReference type="EMBL" id="UYQ94856.1"/>
    </source>
</evidence>
<evidence type="ECO:0000313" key="3">
    <source>
        <dbReference type="Proteomes" id="UP001162741"/>
    </source>
</evidence>
<dbReference type="Gene3D" id="2.60.220.30">
    <property type="match status" value="1"/>
</dbReference>
<gene>
    <name evidence="2" type="ORF">MKQ68_07090</name>
</gene>
<evidence type="ECO:0008006" key="4">
    <source>
        <dbReference type="Google" id="ProtNLM"/>
    </source>
</evidence>
<dbReference type="Proteomes" id="UP001162741">
    <property type="component" value="Chromosome"/>
</dbReference>